<organism evidence="2">
    <name type="scientific">hydrothermal vent metagenome</name>
    <dbReference type="NCBI Taxonomy" id="652676"/>
    <lineage>
        <taxon>unclassified sequences</taxon>
        <taxon>metagenomes</taxon>
        <taxon>ecological metagenomes</taxon>
    </lineage>
</organism>
<dbReference type="PANTHER" id="PTHR42792">
    <property type="entry name" value="FLAGELLIN"/>
    <property type="match status" value="1"/>
</dbReference>
<accession>A0A3B1DWE2</accession>
<dbReference type="InterPro" id="IPR013384">
    <property type="entry name" value="Flagell_FlgL"/>
</dbReference>
<dbReference type="GO" id="GO:0005198">
    <property type="term" value="F:structural molecule activity"/>
    <property type="evidence" value="ECO:0007669"/>
    <property type="project" value="InterPro"/>
</dbReference>
<gene>
    <name evidence="2" type="ORF">MNBD_PLANCTO02-486</name>
</gene>
<feature type="domain" description="Flagellin N-terminal" evidence="1">
    <location>
        <begin position="18"/>
        <end position="147"/>
    </location>
</feature>
<dbReference type="PANTHER" id="PTHR42792:SF1">
    <property type="entry name" value="FLAGELLAR HOOK-ASSOCIATED PROTEIN 3"/>
    <property type="match status" value="1"/>
</dbReference>
<evidence type="ECO:0000259" key="1">
    <source>
        <dbReference type="Pfam" id="PF00669"/>
    </source>
</evidence>
<dbReference type="InterPro" id="IPR001029">
    <property type="entry name" value="Flagellin_N"/>
</dbReference>
<dbReference type="GO" id="GO:0009424">
    <property type="term" value="C:bacterial-type flagellum hook"/>
    <property type="evidence" value="ECO:0007669"/>
    <property type="project" value="InterPro"/>
</dbReference>
<dbReference type="EMBL" id="UOGL01000055">
    <property type="protein sequence ID" value="VAX36455.1"/>
    <property type="molecule type" value="Genomic_DNA"/>
</dbReference>
<sequence>MSSIGPLLPGRLPGPLLAKRLQSNLQRAQSDLQRLQEQAATGQRFFRMSEDPGAAVRTLFYQKALERQSQFQVNVIADRSLLELSEQSLSSVGDALNRAKSLLLSGVGSSSSDEEKQGLATEVRSLIDQVVGAANTKFRGRYLFAGSESKRLPFEELGGGKVRYNGDQQSVESFIDFNTKIVNNVDGNKAFNAVTEPLTKDINPALSLESKIASLLDGDGVTLGRIQISINDTVNPVQTVEVDLTNAETIADIKTQLENAFAGSSPTLTVGINTNKNGLSLTPSGGTVTVTDLAGSRIAANLGIASNAAATISGADLNPQLSILTNLTDLNGGAGATFTDGITITLGSTTTTIDLSTATTVQDVFNLIKLENLDINVSLNAQKNGIAISSKISGEGFSIGENSGDDATDLGIRTFDGNTLLADLNGGIGVPVDAGLKLEITRRSGTSISIDLSDTKNIQQVLDAINAVDTGNLVASLNSVGNGITILDDDGSSTGPLVIAANDISNGLGIAGTESGTVATVPFVGKEVNPQEAKGVINLLIRLEAALKSGND</sequence>
<dbReference type="Gene3D" id="1.20.1330.10">
    <property type="entry name" value="f41 fragment of flagellin, N-terminal domain"/>
    <property type="match status" value="1"/>
</dbReference>
<dbReference type="InterPro" id="IPR001492">
    <property type="entry name" value="Flagellin"/>
</dbReference>
<dbReference type="AlphaFoldDB" id="A0A3B1DWE2"/>
<dbReference type="GO" id="GO:0071973">
    <property type="term" value="P:bacterial-type flagellum-dependent cell motility"/>
    <property type="evidence" value="ECO:0007669"/>
    <property type="project" value="InterPro"/>
</dbReference>
<dbReference type="SUPFAM" id="SSF64518">
    <property type="entry name" value="Phase 1 flagellin"/>
    <property type="match status" value="1"/>
</dbReference>
<dbReference type="Pfam" id="PF00669">
    <property type="entry name" value="Flagellin_N"/>
    <property type="match status" value="1"/>
</dbReference>
<protein>
    <recommendedName>
        <fullName evidence="1">Flagellin N-terminal domain-containing protein</fullName>
    </recommendedName>
</protein>
<name>A0A3B1DWE2_9ZZZZ</name>
<proteinExistence type="predicted"/>
<evidence type="ECO:0000313" key="2">
    <source>
        <dbReference type="EMBL" id="VAX36455.1"/>
    </source>
</evidence>
<reference evidence="2" key="1">
    <citation type="submission" date="2018-06" db="EMBL/GenBank/DDBJ databases">
        <authorList>
            <person name="Zhirakovskaya E."/>
        </authorList>
    </citation>
    <scope>NUCLEOTIDE SEQUENCE</scope>
</reference>
<feature type="non-terminal residue" evidence="2">
    <location>
        <position position="552"/>
    </location>
</feature>
<dbReference type="NCBIfam" id="TIGR02550">
    <property type="entry name" value="flagell_flgL"/>
    <property type="match status" value="1"/>
</dbReference>